<keyword evidence="2" id="KW-1185">Reference proteome</keyword>
<evidence type="ECO:0008006" key="3">
    <source>
        <dbReference type="Google" id="ProtNLM"/>
    </source>
</evidence>
<gene>
    <name evidence="1" type="ORF">BF93_02745</name>
</gene>
<sequence length="162" mass="17599">MTENTRPQPAITADLDAEAAAQEAPPLPSARLRALDRLVGTWAVTGGAEGTVRYAWMDGGHFLIQHVDLEQFGQSITGFEVIGHLHPFGEPVSEEIASRFYDSQGNTFDYVYELDGGTLTIWAGAQGSPAYFRGTFTDDDTVMTGDWVYPGGGGYTSTMTRR</sequence>
<organism evidence="1 2">
    <name type="scientific">Brachybacterium phenoliresistens</name>
    <dbReference type="NCBI Taxonomy" id="396014"/>
    <lineage>
        <taxon>Bacteria</taxon>
        <taxon>Bacillati</taxon>
        <taxon>Actinomycetota</taxon>
        <taxon>Actinomycetes</taxon>
        <taxon>Micrococcales</taxon>
        <taxon>Dermabacteraceae</taxon>
        <taxon>Brachybacterium</taxon>
    </lineage>
</organism>
<proteinExistence type="predicted"/>
<evidence type="ECO:0000313" key="2">
    <source>
        <dbReference type="Proteomes" id="UP000023067"/>
    </source>
</evidence>
<comment type="caution">
    <text evidence="1">The sequence shown here is derived from an EMBL/GenBank/DDBJ whole genome shotgun (WGS) entry which is preliminary data.</text>
</comment>
<protein>
    <recommendedName>
        <fullName evidence="3">DUF1579 domain-containing protein</fullName>
    </recommendedName>
</protein>
<dbReference type="Proteomes" id="UP000023067">
    <property type="component" value="Unassembled WGS sequence"/>
</dbReference>
<dbReference type="EMBL" id="JDYK01000014">
    <property type="protein sequence ID" value="EWS80548.1"/>
    <property type="molecule type" value="Genomic_DNA"/>
</dbReference>
<accession>Z9JRD3</accession>
<name>Z9JRD3_9MICO</name>
<dbReference type="HOGENOM" id="CLU_1862915_0_0_11"/>
<dbReference type="RefSeq" id="WP_198025431.1">
    <property type="nucleotide sequence ID" value="NZ_KK069998.1"/>
</dbReference>
<dbReference type="eggNOG" id="ENOG502ZS7I">
    <property type="taxonomic scope" value="Bacteria"/>
</dbReference>
<dbReference type="AlphaFoldDB" id="Z9JRD3"/>
<dbReference type="PATRIC" id="fig|396014.3.peg.2580"/>
<evidence type="ECO:0000313" key="1">
    <source>
        <dbReference type="EMBL" id="EWS80548.1"/>
    </source>
</evidence>
<reference evidence="1 2" key="1">
    <citation type="submission" date="2014-02" db="EMBL/GenBank/DDBJ databases">
        <title>Genome sequence of Brachybacterium phenoliresistens strain W13A50.</title>
        <authorList>
            <person name="Wang X."/>
        </authorList>
    </citation>
    <scope>NUCLEOTIDE SEQUENCE [LARGE SCALE GENOMIC DNA]</scope>
    <source>
        <strain evidence="1 2">W13A50</strain>
    </source>
</reference>